<dbReference type="Proteomes" id="UP001634007">
    <property type="component" value="Unassembled WGS sequence"/>
</dbReference>
<dbReference type="EMBL" id="JBJKBG010000003">
    <property type="protein sequence ID" value="KAL3747704.1"/>
    <property type="molecule type" value="Genomic_DNA"/>
</dbReference>
<accession>A0ABD3LAX2</accession>
<sequence length="301" mass="32061">MLLRSASTPVLNSWSPHPKEPACPEPDAVRPPVARTRSAPLAASSCFSPPLSPVERPAGKRLARVARARARSETNLQDVPLPLPRRRQPVAGLLLDGLVLEEEMGELGFDGVEEGSYQIPVADAGFLSVLVGGDVGGGGGGGGKICDGGGSGGYGSDGGDGREGTTDSYYKRMIEADPGNPLVLGNYARFLKEVQGDFKKAEEYCARAILANPKDGNVLSMYADLIWQSSKDSERAENYFDQAVKAAPDDCYVMASYAHFLWDTEEDDDEEVKDKDDTMTTSPPSFFRGASQSLPPLAAAS</sequence>
<gene>
    <name evidence="2" type="ORF">ACJRO7_016499</name>
</gene>
<dbReference type="SUPFAM" id="SSF48452">
    <property type="entry name" value="TPR-like"/>
    <property type="match status" value="1"/>
</dbReference>
<feature type="compositionally biased region" description="Polar residues" evidence="1">
    <location>
        <begin position="1"/>
        <end position="15"/>
    </location>
</feature>
<feature type="compositionally biased region" description="Low complexity" evidence="1">
    <location>
        <begin position="290"/>
        <end position="301"/>
    </location>
</feature>
<dbReference type="PANTHER" id="PTHR26312">
    <property type="entry name" value="TETRATRICOPEPTIDE REPEAT PROTEIN 5"/>
    <property type="match status" value="1"/>
</dbReference>
<proteinExistence type="predicted"/>
<dbReference type="Gene3D" id="1.25.40.10">
    <property type="entry name" value="Tetratricopeptide repeat domain"/>
    <property type="match status" value="1"/>
</dbReference>
<name>A0ABD3LAX2_EUCGL</name>
<comment type="caution">
    <text evidence="2">The sequence shown here is derived from an EMBL/GenBank/DDBJ whole genome shotgun (WGS) entry which is preliminary data.</text>
</comment>
<dbReference type="Pfam" id="PF14559">
    <property type="entry name" value="TPR_19"/>
    <property type="match status" value="1"/>
</dbReference>
<organism evidence="2 3">
    <name type="scientific">Eucalyptus globulus</name>
    <name type="common">Tasmanian blue gum</name>
    <dbReference type="NCBI Taxonomy" id="34317"/>
    <lineage>
        <taxon>Eukaryota</taxon>
        <taxon>Viridiplantae</taxon>
        <taxon>Streptophyta</taxon>
        <taxon>Embryophyta</taxon>
        <taxon>Tracheophyta</taxon>
        <taxon>Spermatophyta</taxon>
        <taxon>Magnoliopsida</taxon>
        <taxon>eudicotyledons</taxon>
        <taxon>Gunneridae</taxon>
        <taxon>Pentapetalae</taxon>
        <taxon>rosids</taxon>
        <taxon>malvids</taxon>
        <taxon>Myrtales</taxon>
        <taxon>Myrtaceae</taxon>
        <taxon>Myrtoideae</taxon>
        <taxon>Eucalypteae</taxon>
        <taxon>Eucalyptus</taxon>
    </lineage>
</organism>
<keyword evidence="3" id="KW-1185">Reference proteome</keyword>
<protein>
    <submittedName>
        <fullName evidence="2">Uncharacterized protein</fullName>
    </submittedName>
</protein>
<feature type="region of interest" description="Disordered" evidence="1">
    <location>
        <begin position="1"/>
        <end position="35"/>
    </location>
</feature>
<dbReference type="AlphaFoldDB" id="A0ABD3LAX2"/>
<dbReference type="InterPro" id="IPR011990">
    <property type="entry name" value="TPR-like_helical_dom_sf"/>
</dbReference>
<dbReference type="PANTHER" id="PTHR26312:SF168">
    <property type="entry name" value="OS06G0606700 PROTEIN"/>
    <property type="match status" value="1"/>
</dbReference>
<feature type="region of interest" description="Disordered" evidence="1">
    <location>
        <begin position="266"/>
        <end position="301"/>
    </location>
</feature>
<evidence type="ECO:0000256" key="1">
    <source>
        <dbReference type="SAM" id="MobiDB-lite"/>
    </source>
</evidence>
<evidence type="ECO:0000313" key="3">
    <source>
        <dbReference type="Proteomes" id="UP001634007"/>
    </source>
</evidence>
<reference evidence="2 3" key="1">
    <citation type="submission" date="2024-11" db="EMBL/GenBank/DDBJ databases">
        <title>Chromosome-level genome assembly of Eucalyptus globulus Labill. provides insights into its genome evolution.</title>
        <authorList>
            <person name="Li X."/>
        </authorList>
    </citation>
    <scope>NUCLEOTIDE SEQUENCE [LARGE SCALE GENOMIC DNA]</scope>
    <source>
        <strain evidence="2">CL2024</strain>
        <tissue evidence="2">Fresh tender leaves</tissue>
    </source>
</reference>
<evidence type="ECO:0000313" key="2">
    <source>
        <dbReference type="EMBL" id="KAL3747704.1"/>
    </source>
</evidence>
<feature type="region of interest" description="Disordered" evidence="1">
    <location>
        <begin position="40"/>
        <end position="59"/>
    </location>
</feature>